<dbReference type="Pfam" id="PF03134">
    <property type="entry name" value="TB2_DP1_HVA22"/>
    <property type="match status" value="1"/>
</dbReference>
<feature type="compositionally biased region" description="Low complexity" evidence="1">
    <location>
        <begin position="423"/>
        <end position="454"/>
    </location>
</feature>
<dbReference type="GeneID" id="59347098"/>
<feature type="region of interest" description="Disordered" evidence="1">
    <location>
        <begin position="306"/>
        <end position="552"/>
    </location>
</feature>
<accession>A0A8H6SMQ7</accession>
<feature type="compositionally biased region" description="Polar residues" evidence="1">
    <location>
        <begin position="518"/>
        <end position="533"/>
    </location>
</feature>
<keyword evidence="3" id="KW-1185">Reference proteome</keyword>
<feature type="compositionally biased region" description="Polar residues" evidence="1">
    <location>
        <begin position="541"/>
        <end position="552"/>
    </location>
</feature>
<proteinExistence type="predicted"/>
<evidence type="ECO:0008006" key="4">
    <source>
        <dbReference type="Google" id="ProtNLM"/>
    </source>
</evidence>
<feature type="region of interest" description="Disordered" evidence="1">
    <location>
        <begin position="162"/>
        <end position="181"/>
    </location>
</feature>
<feature type="compositionally biased region" description="Low complexity" evidence="1">
    <location>
        <begin position="399"/>
        <end position="410"/>
    </location>
</feature>
<sequence length="552" mass="60672">MTLIVPALRLLMLALNVYDTYKVLKPPRVSARSRDGRPAERAFSQRKRKMKGCLAVWLVWYCYVAYESTVENLISLFIPFYDSCKSLVLLFLILTRARGAEPIFLHIIRPLLRPYTATLDAVADVGRIFGDVIFLLLAYPFRVAAEWWNTYWTPVEDSEPISHPISLQPGGGKRRSAVGDSPQHAAVSVTASLYQIWHPPRAAYEDDDDPPPMPVPQIPLETPEAQLARKEMEEWRQYPPIPSAYPPTPLPIRTSVPEPEPVISEEARKQMDEWRKYPAFPSAYPATPLSRPLPISATVSSSLAPPQFAPIMEEEDEEVSHQSSFGESLPSLPELLNPGSSRGASDMRGNALGIYEGEMDQDDDEDDSEDDEFDVTLRTPEPTTPRTTRSRTKRTEAISLSRLSSVSDSDPIAGRKRSRDLVSPAGSGEESASTSPTPSEAANPSALAELSASESDTEGVASAVEEESASDAELPATTVARPSKAGNSKRRKVVGEETPRRVQPRRGAQPQPPAKPRNNPNTASVAPNRTSSRIAAATDPTRPSTSRRGSKK</sequence>
<protein>
    <recommendedName>
        <fullName evidence="4">Protein YOP1</fullName>
    </recommendedName>
</protein>
<dbReference type="EMBL" id="JACAZF010000006">
    <property type="protein sequence ID" value="KAF7302226.1"/>
    <property type="molecule type" value="Genomic_DNA"/>
</dbReference>
<name>A0A8H6SMQ7_9AGAR</name>
<dbReference type="Proteomes" id="UP000636479">
    <property type="component" value="Unassembled WGS sequence"/>
</dbReference>
<comment type="caution">
    <text evidence="2">The sequence shown here is derived from an EMBL/GenBank/DDBJ whole genome shotgun (WGS) entry which is preliminary data.</text>
</comment>
<dbReference type="RefSeq" id="XP_037220226.1">
    <property type="nucleotide sequence ID" value="XM_037364582.1"/>
</dbReference>
<reference evidence="2" key="1">
    <citation type="submission" date="2020-05" db="EMBL/GenBank/DDBJ databases">
        <title>Mycena genomes resolve the evolution of fungal bioluminescence.</title>
        <authorList>
            <person name="Tsai I.J."/>
        </authorList>
    </citation>
    <scope>NUCLEOTIDE SEQUENCE</scope>
    <source>
        <strain evidence="2">171206Taipei</strain>
    </source>
</reference>
<dbReference type="AlphaFoldDB" id="A0A8H6SMQ7"/>
<evidence type="ECO:0000313" key="3">
    <source>
        <dbReference type="Proteomes" id="UP000636479"/>
    </source>
</evidence>
<evidence type="ECO:0000313" key="2">
    <source>
        <dbReference type="EMBL" id="KAF7302226.1"/>
    </source>
</evidence>
<organism evidence="2 3">
    <name type="scientific">Mycena indigotica</name>
    <dbReference type="NCBI Taxonomy" id="2126181"/>
    <lineage>
        <taxon>Eukaryota</taxon>
        <taxon>Fungi</taxon>
        <taxon>Dikarya</taxon>
        <taxon>Basidiomycota</taxon>
        <taxon>Agaricomycotina</taxon>
        <taxon>Agaricomycetes</taxon>
        <taxon>Agaricomycetidae</taxon>
        <taxon>Agaricales</taxon>
        <taxon>Marasmiineae</taxon>
        <taxon>Mycenaceae</taxon>
        <taxon>Mycena</taxon>
    </lineage>
</organism>
<dbReference type="InterPro" id="IPR004345">
    <property type="entry name" value="TB2_DP1_HVA22"/>
</dbReference>
<feature type="compositionally biased region" description="Low complexity" evidence="1">
    <location>
        <begin position="376"/>
        <end position="387"/>
    </location>
</feature>
<evidence type="ECO:0000256" key="1">
    <source>
        <dbReference type="SAM" id="MobiDB-lite"/>
    </source>
</evidence>
<dbReference type="OrthoDB" id="434647at2759"/>
<feature type="compositionally biased region" description="Low complexity" evidence="1">
    <location>
        <begin position="323"/>
        <end position="341"/>
    </location>
</feature>
<feature type="compositionally biased region" description="Acidic residues" evidence="1">
    <location>
        <begin position="357"/>
        <end position="374"/>
    </location>
</feature>
<gene>
    <name evidence="2" type="ORF">MIND_00789600</name>
</gene>